<dbReference type="EMBL" id="CP039690">
    <property type="protein sequence ID" value="QCI63129.1"/>
    <property type="molecule type" value="Genomic_DNA"/>
</dbReference>
<gene>
    <name evidence="4" type="ORF">E8M01_02075</name>
</gene>
<dbReference type="InterPro" id="IPR037165">
    <property type="entry name" value="AldOxase/xan_DH_Mopterin-bd_sf"/>
</dbReference>
<feature type="domain" description="Aldehyde oxidase/xanthine dehydrogenase a/b hammerhead" evidence="3">
    <location>
        <begin position="22"/>
        <end position="140"/>
    </location>
</feature>
<dbReference type="Proteomes" id="UP000298781">
    <property type="component" value="Chromosome"/>
</dbReference>
<dbReference type="InterPro" id="IPR008274">
    <property type="entry name" value="AldOxase/xan_DH_MoCoBD1"/>
</dbReference>
<dbReference type="SUPFAM" id="SSF56003">
    <property type="entry name" value="Molybdenum cofactor-binding domain"/>
    <property type="match status" value="1"/>
</dbReference>
<dbReference type="Gene3D" id="3.90.1170.50">
    <property type="entry name" value="Aldehyde oxidase/xanthine dehydrogenase, a/b hammerhead"/>
    <property type="match status" value="1"/>
</dbReference>
<keyword evidence="1" id="KW-0500">Molybdenum</keyword>
<reference evidence="4 5" key="1">
    <citation type="submission" date="2019-04" db="EMBL/GenBank/DDBJ databases">
        <title>Phreatobacter aquaticus sp. nov.</title>
        <authorList>
            <person name="Choi A."/>
        </authorList>
    </citation>
    <scope>NUCLEOTIDE SEQUENCE [LARGE SCALE GENOMIC DNA]</scope>
    <source>
        <strain evidence="4 5">KCTC 52518</strain>
    </source>
</reference>
<dbReference type="GO" id="GO:0005506">
    <property type="term" value="F:iron ion binding"/>
    <property type="evidence" value="ECO:0007669"/>
    <property type="project" value="InterPro"/>
</dbReference>
<organism evidence="4 5">
    <name type="scientific">Phreatobacter stygius</name>
    <dbReference type="NCBI Taxonomy" id="1940610"/>
    <lineage>
        <taxon>Bacteria</taxon>
        <taxon>Pseudomonadati</taxon>
        <taxon>Pseudomonadota</taxon>
        <taxon>Alphaproteobacteria</taxon>
        <taxon>Hyphomicrobiales</taxon>
        <taxon>Phreatobacteraceae</taxon>
        <taxon>Phreatobacter</taxon>
    </lineage>
</organism>
<keyword evidence="5" id="KW-1185">Reference proteome</keyword>
<dbReference type="GO" id="GO:0016491">
    <property type="term" value="F:oxidoreductase activity"/>
    <property type="evidence" value="ECO:0007669"/>
    <property type="project" value="UniProtKB-KW"/>
</dbReference>
<evidence type="ECO:0000313" key="4">
    <source>
        <dbReference type="EMBL" id="QCI63129.1"/>
    </source>
</evidence>
<evidence type="ECO:0000256" key="1">
    <source>
        <dbReference type="ARBA" id="ARBA00022505"/>
    </source>
</evidence>
<dbReference type="KEGG" id="pstg:E8M01_02075"/>
<dbReference type="AlphaFoldDB" id="A0A4D7AQ68"/>
<sequence length="772" mass="82504">MTPTKFGMGQALTRLEDAPLLKGEGRYVADLVPEGALVGYVVRAPYAFADFTITDTSAARAMKGVKAIFTAEDLTEIGLLPLMSVVPTKNRKPIVAPPWEVLCSKTVRHGGDGIAFVVADTLERAKDAAEAIEVDYSPRAPAIDAVDALKPGAPQVWPDIPGNLAAEVVLGDEAATEKAFAKAARTVSLTIVNNRLVTNYMETRGCLVEYDAKAKSYTLTMGSQGSHGVQAILADKIFKIPKDRIRVITPDVGGGFGTKTFMFREYPLCMLAAQKLKKPVAWVQDRAEHFMACSQGRDNVSTATAALDKRGKILAVKVDTIADMGAYLSQYSTFIPYVGALMLAGVYAIPAMYVHLTYAYTNTVPVDAYRGAGRPEAAYLIERLMDRIALETGLTPAEVRRRNFITPDQFPWKTPVGRTYDSGEFDGHMTRAMDVAGWDTIKDRVKAAKKAGKVRGIGMATYIEACGGGNPENAWLTLEKDGGVTLLIGTQSNGQGHKTAYAQLTSQHLDIPIDRITVIQGDTALIPTGTGTGGSRSLPVGGAAVDVGARKLVDVIKELAAAEMEVGIGDLEISGGEVRVVGTDKALAYDKIANLPGAGDKLKTHGTWTPPEPTFPNGTHIAEVEIDPETGQTQVIAYTVVDDFGVTINPTMLAGQVHGGIVQGIGQALLERTVYDKESGQLLTASFMDYAMPRADHIPNFHFETRNVPCVTNLLGVKGAGEAGTIGACPAVMNAMVDALWRAYGIKEIDMPATPQLVWSTIQDATAKTRAA</sequence>
<dbReference type="Gene3D" id="3.30.365.10">
    <property type="entry name" value="Aldehyde oxidase/xanthine dehydrogenase, molybdopterin binding domain"/>
    <property type="match status" value="4"/>
</dbReference>
<dbReference type="Pfam" id="PF01315">
    <property type="entry name" value="Ald_Xan_dh_C"/>
    <property type="match status" value="1"/>
</dbReference>
<dbReference type="Pfam" id="PF02738">
    <property type="entry name" value="MoCoBD_1"/>
    <property type="match status" value="1"/>
</dbReference>
<dbReference type="InterPro" id="IPR000674">
    <property type="entry name" value="Ald_Oxase/Xan_DH_a/b"/>
</dbReference>
<protein>
    <submittedName>
        <fullName evidence="4">Xanthine dehydrogenase family protein molybdopterin-binding subunit</fullName>
    </submittedName>
</protein>
<accession>A0A4D7AQ68</accession>
<evidence type="ECO:0000256" key="2">
    <source>
        <dbReference type="ARBA" id="ARBA00023002"/>
    </source>
</evidence>
<name>A0A4D7AQ68_9HYPH</name>
<dbReference type="OrthoDB" id="9758509at2"/>
<dbReference type="Pfam" id="PF20256">
    <property type="entry name" value="MoCoBD_2"/>
    <property type="match status" value="1"/>
</dbReference>
<dbReference type="PANTHER" id="PTHR11908">
    <property type="entry name" value="XANTHINE DEHYDROGENASE"/>
    <property type="match status" value="1"/>
</dbReference>
<dbReference type="SUPFAM" id="SSF54665">
    <property type="entry name" value="CO dehydrogenase molybdoprotein N-domain-like"/>
    <property type="match status" value="1"/>
</dbReference>
<proteinExistence type="predicted"/>
<evidence type="ECO:0000313" key="5">
    <source>
        <dbReference type="Proteomes" id="UP000298781"/>
    </source>
</evidence>
<dbReference type="InterPro" id="IPR036856">
    <property type="entry name" value="Ald_Oxase/Xan_DH_a/b_sf"/>
</dbReference>
<keyword evidence="2" id="KW-0560">Oxidoreductase</keyword>
<dbReference type="InterPro" id="IPR046867">
    <property type="entry name" value="AldOxase/xan_DH_MoCoBD2"/>
</dbReference>
<dbReference type="PANTHER" id="PTHR11908:SF132">
    <property type="entry name" value="ALDEHYDE OXIDASE 1-RELATED"/>
    <property type="match status" value="1"/>
</dbReference>
<dbReference type="RefSeq" id="WP_136958591.1">
    <property type="nucleotide sequence ID" value="NZ_CP039690.1"/>
</dbReference>
<dbReference type="SMART" id="SM01008">
    <property type="entry name" value="Ald_Xan_dh_C"/>
    <property type="match status" value="1"/>
</dbReference>
<dbReference type="InterPro" id="IPR016208">
    <property type="entry name" value="Ald_Oxase/xanthine_DH-like"/>
</dbReference>
<evidence type="ECO:0000259" key="3">
    <source>
        <dbReference type="SMART" id="SM01008"/>
    </source>
</evidence>